<dbReference type="GO" id="GO:0051087">
    <property type="term" value="F:protein-folding chaperone binding"/>
    <property type="evidence" value="ECO:0007669"/>
    <property type="project" value="InterPro"/>
</dbReference>
<evidence type="ECO:0000313" key="13">
    <source>
        <dbReference type="EMBL" id="JAG94060.1"/>
    </source>
</evidence>
<dbReference type="GO" id="GO:0042803">
    <property type="term" value="F:protein homodimerization activity"/>
    <property type="evidence" value="ECO:0007669"/>
    <property type="project" value="InterPro"/>
</dbReference>
<dbReference type="GO" id="GO:0046872">
    <property type="term" value="F:metal ion binding"/>
    <property type="evidence" value="ECO:0007669"/>
    <property type="project" value="UniProtKB-KW"/>
</dbReference>
<keyword evidence="5" id="KW-0067">ATP-binding</keyword>
<dbReference type="Pfam" id="PF01025">
    <property type="entry name" value="GrpE"/>
    <property type="match status" value="1"/>
</dbReference>
<dbReference type="Gene3D" id="3.90.20.20">
    <property type="match status" value="1"/>
</dbReference>
<evidence type="ECO:0000256" key="5">
    <source>
        <dbReference type="ARBA" id="ARBA00022840"/>
    </source>
</evidence>
<comment type="subcellular location">
    <subcellularLocation>
        <location evidence="1 10">Mitochondrion matrix</location>
    </subcellularLocation>
</comment>
<dbReference type="Gene3D" id="2.30.22.10">
    <property type="entry name" value="Head domain of nucleotide exchange factor GrpE"/>
    <property type="match status" value="1"/>
</dbReference>
<comment type="function">
    <text evidence="10">Essential component of the PAM complex, a complex required for the translocation of transit peptide-containing proteins from the inner membrane into the mitochondrial matrix in an ATP-dependent manner.</text>
</comment>
<comment type="subunit">
    <text evidence="9">Probable component of the PAM complex, at least composed of SSC1 (mtHsp70), MGE1, TIM44, PAM16/TIM16, PAM17 and PAM18/TIM14. Interacts with SSQ1.</text>
</comment>
<reference evidence="13" key="1">
    <citation type="submission" date="2015-03" db="EMBL/GenBank/DDBJ databases">
        <title>A transcriptome of Araucaria cunninghamii, an australian fine timber species.</title>
        <authorList>
            <person name="Jing Yi C.J.Y."/>
            <person name="Yin San L.Y.S."/>
            <person name="Abdul Karim S.S."/>
            <person name="Wan Azmi N.N."/>
            <person name="Hercus R.R."/>
            <person name="Croft L.L."/>
        </authorList>
    </citation>
    <scope>NUCLEOTIDE SEQUENCE</scope>
    <source>
        <strain evidence="13">MI0301</strain>
        <tissue evidence="13">Leaf</tissue>
    </source>
</reference>
<dbReference type="HAMAP" id="MF_01151">
    <property type="entry name" value="GrpE"/>
    <property type="match status" value="1"/>
</dbReference>
<comment type="similarity">
    <text evidence="2 11">Belongs to the GrpE family.</text>
</comment>
<dbReference type="InterPro" id="IPR000740">
    <property type="entry name" value="GrpE"/>
</dbReference>
<accession>A0A0D6QWK4</accession>
<keyword evidence="6" id="KW-0809">Transit peptide</keyword>
<feature type="region of interest" description="Disordered" evidence="12">
    <location>
        <begin position="331"/>
        <end position="350"/>
    </location>
</feature>
<dbReference type="CDD" id="cd00446">
    <property type="entry name" value="GrpE"/>
    <property type="match status" value="1"/>
</dbReference>
<dbReference type="GO" id="GO:0006457">
    <property type="term" value="P:protein folding"/>
    <property type="evidence" value="ECO:0007669"/>
    <property type="project" value="InterPro"/>
</dbReference>
<dbReference type="GO" id="GO:0030150">
    <property type="term" value="P:protein import into mitochondrial matrix"/>
    <property type="evidence" value="ECO:0007669"/>
    <property type="project" value="TreeGrafter"/>
</dbReference>
<sequence length="350" mass="38694">MNSSRALAGLLRKSLVQSRGLKVCATPLVPKRFNGVQEIIQSPHKWLWGACEKLPIVSLSHSGFITQKVSLFSSVTSPDISQKESNTDTSANKGDETVEPVHQEKADSMEKQEAVKEGQAEAVKRVRPKPRKAAQAKDSDAESESESDKEISTEELIRLVEEKEELLKAKHKEIQLMQDKVLRSYAEVENVMDRTRRDAENSKKFAIQSFAKSLLDVADNLSRASSVVKERFSKLDASEDSKGAVALLKTLLDGVDMTEKQLLDVFNKYGVEKFDPSNEPFDPHRHMAVFQIQDPSKLAGTVGVVLKAGYMLHDRVIRPAEVGVVEAVDLEASEGSEARDSEATESSKST</sequence>
<keyword evidence="8 10" id="KW-0143">Chaperone</keyword>
<evidence type="ECO:0000256" key="11">
    <source>
        <dbReference type="RuleBase" id="RU004478"/>
    </source>
</evidence>
<evidence type="ECO:0000256" key="1">
    <source>
        <dbReference type="ARBA" id="ARBA00004305"/>
    </source>
</evidence>
<dbReference type="FunFam" id="3.90.20.20:FF:000005">
    <property type="entry name" value="GrpE protein homolog"/>
    <property type="match status" value="1"/>
</dbReference>
<dbReference type="PROSITE" id="PS01071">
    <property type="entry name" value="GRPE"/>
    <property type="match status" value="1"/>
</dbReference>
<dbReference type="PRINTS" id="PR00773">
    <property type="entry name" value="GRPEPROTEIN"/>
</dbReference>
<dbReference type="GO" id="GO:0051082">
    <property type="term" value="F:unfolded protein binding"/>
    <property type="evidence" value="ECO:0007669"/>
    <property type="project" value="TreeGrafter"/>
</dbReference>
<name>A0A0D6QWK4_ARACU</name>
<dbReference type="GO" id="GO:0000774">
    <property type="term" value="F:adenyl-nucleotide exchange factor activity"/>
    <property type="evidence" value="ECO:0007669"/>
    <property type="project" value="InterPro"/>
</dbReference>
<feature type="compositionally biased region" description="Basic residues" evidence="12">
    <location>
        <begin position="125"/>
        <end position="134"/>
    </location>
</feature>
<evidence type="ECO:0000256" key="8">
    <source>
        <dbReference type="ARBA" id="ARBA00023186"/>
    </source>
</evidence>
<dbReference type="PANTHER" id="PTHR21237:SF23">
    <property type="entry name" value="GRPE PROTEIN HOMOLOG, MITOCHONDRIAL"/>
    <property type="match status" value="1"/>
</dbReference>
<keyword evidence="4" id="KW-0547">Nucleotide-binding</keyword>
<proteinExistence type="inferred from homology"/>
<evidence type="ECO:0000256" key="12">
    <source>
        <dbReference type="SAM" id="MobiDB-lite"/>
    </source>
</evidence>
<feature type="compositionally biased region" description="Basic and acidic residues" evidence="12">
    <location>
        <begin position="135"/>
        <end position="152"/>
    </location>
</feature>
<evidence type="ECO:0000256" key="2">
    <source>
        <dbReference type="ARBA" id="ARBA00009054"/>
    </source>
</evidence>
<dbReference type="InterPro" id="IPR009012">
    <property type="entry name" value="GrpE_head"/>
</dbReference>
<dbReference type="SUPFAM" id="SSF51064">
    <property type="entry name" value="Head domain of nucleotide exchange factor GrpE"/>
    <property type="match status" value="1"/>
</dbReference>
<dbReference type="GO" id="GO:0001405">
    <property type="term" value="C:PAM complex, Tim23 associated import motor"/>
    <property type="evidence" value="ECO:0007669"/>
    <property type="project" value="TreeGrafter"/>
</dbReference>
<evidence type="ECO:0000256" key="9">
    <source>
        <dbReference type="ARBA" id="ARBA00063669"/>
    </source>
</evidence>
<dbReference type="EMBL" id="GCKF01044724">
    <property type="protein sequence ID" value="JAG94060.1"/>
    <property type="molecule type" value="Transcribed_RNA"/>
</dbReference>
<feature type="compositionally biased region" description="Basic and acidic residues" evidence="12">
    <location>
        <begin position="93"/>
        <end position="124"/>
    </location>
</feature>
<dbReference type="SUPFAM" id="SSF58014">
    <property type="entry name" value="Coiled-coil domain of nucleotide exchange factor GrpE"/>
    <property type="match status" value="1"/>
</dbReference>
<keyword evidence="3" id="KW-0479">Metal-binding</keyword>
<evidence type="ECO:0000256" key="4">
    <source>
        <dbReference type="ARBA" id="ARBA00022741"/>
    </source>
</evidence>
<dbReference type="AlphaFoldDB" id="A0A0D6QWK4"/>
<evidence type="ECO:0000256" key="7">
    <source>
        <dbReference type="ARBA" id="ARBA00023128"/>
    </source>
</evidence>
<dbReference type="GO" id="GO:0005524">
    <property type="term" value="F:ATP binding"/>
    <property type="evidence" value="ECO:0007669"/>
    <property type="project" value="UniProtKB-KW"/>
</dbReference>
<evidence type="ECO:0000256" key="3">
    <source>
        <dbReference type="ARBA" id="ARBA00022723"/>
    </source>
</evidence>
<feature type="region of interest" description="Disordered" evidence="12">
    <location>
        <begin position="76"/>
        <end position="152"/>
    </location>
</feature>
<dbReference type="FunFam" id="2.30.22.10:FF:000002">
    <property type="entry name" value="GrpE protein homolog"/>
    <property type="match status" value="1"/>
</dbReference>
<keyword evidence="7 10" id="KW-0496">Mitochondrion</keyword>
<dbReference type="InterPro" id="IPR013805">
    <property type="entry name" value="GrpE_CC"/>
</dbReference>
<evidence type="ECO:0000256" key="6">
    <source>
        <dbReference type="ARBA" id="ARBA00022946"/>
    </source>
</evidence>
<protein>
    <recommendedName>
        <fullName evidence="10">GrpE protein homolog</fullName>
    </recommendedName>
</protein>
<evidence type="ECO:0000256" key="10">
    <source>
        <dbReference type="RuleBase" id="RU000640"/>
    </source>
</evidence>
<organism evidence="13">
    <name type="scientific">Araucaria cunninghamii</name>
    <name type="common">Hoop pine</name>
    <name type="synonym">Moreton Bay pine</name>
    <dbReference type="NCBI Taxonomy" id="56994"/>
    <lineage>
        <taxon>Eukaryota</taxon>
        <taxon>Viridiplantae</taxon>
        <taxon>Streptophyta</taxon>
        <taxon>Embryophyta</taxon>
        <taxon>Tracheophyta</taxon>
        <taxon>Spermatophyta</taxon>
        <taxon>Pinopsida</taxon>
        <taxon>Pinidae</taxon>
        <taxon>Conifers II</taxon>
        <taxon>Araucariales</taxon>
        <taxon>Araucariaceae</taxon>
        <taxon>Araucaria</taxon>
    </lineage>
</organism>
<dbReference type="PANTHER" id="PTHR21237">
    <property type="entry name" value="GRPE PROTEIN"/>
    <property type="match status" value="1"/>
</dbReference>